<evidence type="ECO:0000256" key="6">
    <source>
        <dbReference type="SAM" id="MobiDB-lite"/>
    </source>
</evidence>
<dbReference type="GO" id="GO:0006397">
    <property type="term" value="P:mRNA processing"/>
    <property type="evidence" value="ECO:0007669"/>
    <property type="project" value="UniProtKB-KW"/>
</dbReference>
<dbReference type="PROSITE" id="PS51025">
    <property type="entry name" value="PWI"/>
    <property type="match status" value="1"/>
</dbReference>
<protein>
    <recommendedName>
        <fullName evidence="2">U1 small nuclear ribonucleoprotein component SNU71</fullName>
    </recommendedName>
</protein>
<dbReference type="Proteomes" id="UP000738402">
    <property type="component" value="Unassembled WGS sequence"/>
</dbReference>
<proteinExistence type="inferred from homology"/>
<evidence type="ECO:0000313" key="11">
    <source>
        <dbReference type="Proteomes" id="UP000738402"/>
    </source>
</evidence>
<dbReference type="GO" id="GO:0005681">
    <property type="term" value="C:spliceosomal complex"/>
    <property type="evidence" value="ECO:0007669"/>
    <property type="project" value="UniProtKB-KW"/>
</dbReference>
<evidence type="ECO:0000256" key="5">
    <source>
        <dbReference type="ARBA" id="ARBA00025004"/>
    </source>
</evidence>
<dbReference type="InterPro" id="IPR002483">
    <property type="entry name" value="PWI_dom"/>
</dbReference>
<dbReference type="EMBL" id="JAHLUN010000012">
    <property type="protein sequence ID" value="KAG7762896.1"/>
    <property type="molecule type" value="Genomic_DNA"/>
</dbReference>
<dbReference type="Pfam" id="PF01480">
    <property type="entry name" value="PWI"/>
    <property type="match status" value="1"/>
</dbReference>
<dbReference type="InterPro" id="IPR036483">
    <property type="entry name" value="PWI_dom_sf"/>
</dbReference>
<keyword evidence="4" id="KW-0747">Spliceosome</keyword>
<comment type="similarity">
    <text evidence="1">Belongs to the SNU71 family.</text>
</comment>
<feature type="domain" description="PWI" evidence="7">
    <location>
        <begin position="22"/>
        <end position="120"/>
    </location>
</feature>
<feature type="compositionally biased region" description="Basic residues" evidence="6">
    <location>
        <begin position="134"/>
        <end position="154"/>
    </location>
</feature>
<feature type="region of interest" description="Disordered" evidence="6">
    <location>
        <begin position="108"/>
        <end position="154"/>
    </location>
</feature>
<keyword evidence="10" id="KW-1185">Reference proteome</keyword>
<evidence type="ECO:0000256" key="2">
    <source>
        <dbReference type="ARBA" id="ARBA00014280"/>
    </source>
</evidence>
<sequence length="154" mass="18866">MLRTRPINESELDRRREKDLSEFNFPKLFSRQVDYAKVDRPALESYIEQKTNELVPDDDIIVEFIYNLVFEEKIGPKDLCLQLKPMLDEKTLDFVHELWKKMIESEQEKKDTYRERDGRRVQRVHDDRNEDRQRKLHGKSKSFKRAKYKRSYRK</sequence>
<keyword evidence="4" id="KW-0508">mRNA splicing</keyword>
<accession>A0AAN6D2Q6</accession>
<reference evidence="8 10" key="1">
    <citation type="journal article" date="2021" name="G3 (Bethesda)">
        <title>Genomic diversity, chromosomal rearrangements, and interspecies hybridization in the ogataea polymorpha species complex.</title>
        <authorList>
            <person name="Hanson S.J."/>
            <person name="Cinneide E.O."/>
            <person name="Salzberg L.I."/>
            <person name="Wolfe K.H."/>
            <person name="McGowan J."/>
            <person name="Fitzpatrick D.A."/>
            <person name="Matlin K."/>
        </authorList>
    </citation>
    <scope>NUCLEOTIDE SEQUENCE</scope>
    <source>
        <strain evidence="9">81-436-3</strain>
        <strain evidence="8">83-405-1</strain>
    </source>
</reference>
<gene>
    <name evidence="8" type="ORF">KL933_004085</name>
    <name evidence="9" type="ORF">KL946_004248</name>
</gene>
<dbReference type="SUPFAM" id="SSF101233">
    <property type="entry name" value="PWI domain"/>
    <property type="match status" value="1"/>
</dbReference>
<dbReference type="AlphaFoldDB" id="A0AAN6D2Q6"/>
<comment type="caution">
    <text evidence="8">The sequence shown here is derived from an EMBL/GenBank/DDBJ whole genome shotgun (WGS) entry which is preliminary data.</text>
</comment>
<dbReference type="EMBL" id="JAHLUH010000012">
    <property type="protein sequence ID" value="KAG7725519.1"/>
    <property type="molecule type" value="Genomic_DNA"/>
</dbReference>
<evidence type="ECO:0000256" key="1">
    <source>
        <dbReference type="ARBA" id="ARBA00005544"/>
    </source>
</evidence>
<evidence type="ECO:0000256" key="3">
    <source>
        <dbReference type="ARBA" id="ARBA00022664"/>
    </source>
</evidence>
<evidence type="ECO:0000313" key="10">
    <source>
        <dbReference type="Proteomes" id="UP000697297"/>
    </source>
</evidence>
<organism evidence="8 11">
    <name type="scientific">Ogataea haglerorum</name>
    <dbReference type="NCBI Taxonomy" id="1937702"/>
    <lineage>
        <taxon>Eukaryota</taxon>
        <taxon>Fungi</taxon>
        <taxon>Dikarya</taxon>
        <taxon>Ascomycota</taxon>
        <taxon>Saccharomycotina</taxon>
        <taxon>Pichiomycetes</taxon>
        <taxon>Pichiales</taxon>
        <taxon>Pichiaceae</taxon>
        <taxon>Ogataea</taxon>
    </lineage>
</organism>
<name>A0AAN6D2Q6_9ASCO</name>
<evidence type="ECO:0000256" key="4">
    <source>
        <dbReference type="ARBA" id="ARBA00022728"/>
    </source>
</evidence>
<dbReference type="Proteomes" id="UP000697297">
    <property type="component" value="Unassembled WGS sequence"/>
</dbReference>
<evidence type="ECO:0000313" key="8">
    <source>
        <dbReference type="EMBL" id="KAG7725519.1"/>
    </source>
</evidence>
<keyword evidence="3" id="KW-0507">mRNA processing</keyword>
<evidence type="ECO:0000259" key="7">
    <source>
        <dbReference type="PROSITE" id="PS51025"/>
    </source>
</evidence>
<feature type="compositionally biased region" description="Basic and acidic residues" evidence="6">
    <location>
        <begin position="108"/>
        <end position="133"/>
    </location>
</feature>
<dbReference type="Gene3D" id="1.20.1390.10">
    <property type="entry name" value="PWI domain"/>
    <property type="match status" value="1"/>
</dbReference>
<comment type="function">
    <text evidence="5">Component of the U1 snRNP particle, which recognizes and binds the 5'-splice site of pre-mRNA. Together with other non-snRNP factors, U1 snRNP forms the spliceosomal commitment complex, that targets pre-mRNA to the splicing pathway.</text>
</comment>
<evidence type="ECO:0000313" key="9">
    <source>
        <dbReference type="EMBL" id="KAG7762896.1"/>
    </source>
</evidence>